<keyword evidence="5" id="KW-0413">Isomerase</keyword>
<evidence type="ECO:0000256" key="1">
    <source>
        <dbReference type="ARBA" id="ARBA00005005"/>
    </source>
</evidence>
<gene>
    <name evidence="6" type="ORF">KFE25_002481</name>
</gene>
<dbReference type="GO" id="GO:0006631">
    <property type="term" value="P:fatty acid metabolic process"/>
    <property type="evidence" value="ECO:0007669"/>
    <property type="project" value="UniProtKB-KW"/>
</dbReference>
<dbReference type="InterPro" id="IPR014748">
    <property type="entry name" value="Enoyl-CoA_hydra_C"/>
</dbReference>
<evidence type="ECO:0000256" key="2">
    <source>
        <dbReference type="ARBA" id="ARBA00005254"/>
    </source>
</evidence>
<protein>
    <recommendedName>
        <fullName evidence="8">Enoyl-CoA hydratase</fullName>
    </recommendedName>
</protein>
<dbReference type="Pfam" id="PF00378">
    <property type="entry name" value="ECH_1"/>
    <property type="match status" value="1"/>
</dbReference>
<keyword evidence="3" id="KW-0276">Fatty acid metabolism</keyword>
<comment type="similarity">
    <text evidence="2">Belongs to the enoyl-CoA hydratase/isomerase family.</text>
</comment>
<sequence length="279" mass="28789">MAPAVLVDVGSAGVTTITLNRPANLNALDSEVLAGLLDAVDMISQTDARVVVLTANGPVFCPGGSLTDGGASSGFSDGGTLPLEAAIRKLRFSMTVAQRLHEMPQITVCAINGGCAGAGLSLACACDLRYATAGAKFATAFVAVGLSGDFGYSYLLPRIVGGAKARELCLLGAKFGADEALAMGLVSGVERDASALRTRAHAVAAQLAAQAPVALLAMKRNLLDGERLSLSEALDCEAARHAQCGAHVDAREAGLAFLQKRPARFAGLRPLERWERSRL</sequence>
<reference evidence="6" key="1">
    <citation type="submission" date="2021-05" db="EMBL/GenBank/DDBJ databases">
        <title>The genome of the haptophyte Pavlova lutheri (Diacronema luteri, Pavlovales) - a model for lipid biosynthesis in eukaryotic algae.</title>
        <authorList>
            <person name="Hulatt C.J."/>
            <person name="Posewitz M.C."/>
        </authorList>
    </citation>
    <scope>NUCLEOTIDE SEQUENCE</scope>
    <source>
        <strain evidence="6">NIVA-4/92</strain>
    </source>
</reference>
<keyword evidence="7" id="KW-1185">Reference proteome</keyword>
<comment type="pathway">
    <text evidence="1">Lipid metabolism; fatty acid beta-oxidation.</text>
</comment>
<evidence type="ECO:0000256" key="4">
    <source>
        <dbReference type="ARBA" id="ARBA00023098"/>
    </source>
</evidence>
<keyword evidence="4" id="KW-0443">Lipid metabolism</keyword>
<dbReference type="CDD" id="cd06558">
    <property type="entry name" value="crotonase-like"/>
    <property type="match status" value="1"/>
</dbReference>
<evidence type="ECO:0000256" key="3">
    <source>
        <dbReference type="ARBA" id="ARBA00022832"/>
    </source>
</evidence>
<accession>A0A8J5X8A2</accession>
<dbReference type="EMBL" id="JAGTXO010000044">
    <property type="protein sequence ID" value="KAG8459074.1"/>
    <property type="molecule type" value="Genomic_DNA"/>
</dbReference>
<dbReference type="PANTHER" id="PTHR43149">
    <property type="entry name" value="ENOYL-COA HYDRATASE"/>
    <property type="match status" value="1"/>
</dbReference>
<dbReference type="PANTHER" id="PTHR43149:SF1">
    <property type="entry name" value="DELTA(3,5)-DELTA(2,4)-DIENOYL-COA ISOMERASE, MITOCHONDRIAL"/>
    <property type="match status" value="1"/>
</dbReference>
<dbReference type="SUPFAM" id="SSF52096">
    <property type="entry name" value="ClpP/crotonase"/>
    <property type="match status" value="1"/>
</dbReference>
<organism evidence="6 7">
    <name type="scientific">Diacronema lutheri</name>
    <name type="common">Unicellular marine alga</name>
    <name type="synonym">Monochrysis lutheri</name>
    <dbReference type="NCBI Taxonomy" id="2081491"/>
    <lineage>
        <taxon>Eukaryota</taxon>
        <taxon>Haptista</taxon>
        <taxon>Haptophyta</taxon>
        <taxon>Pavlovophyceae</taxon>
        <taxon>Pavlovales</taxon>
        <taxon>Pavlovaceae</taxon>
        <taxon>Diacronema</taxon>
    </lineage>
</organism>
<evidence type="ECO:0000256" key="5">
    <source>
        <dbReference type="ARBA" id="ARBA00023235"/>
    </source>
</evidence>
<evidence type="ECO:0008006" key="8">
    <source>
        <dbReference type="Google" id="ProtNLM"/>
    </source>
</evidence>
<comment type="caution">
    <text evidence="6">The sequence shown here is derived from an EMBL/GenBank/DDBJ whole genome shotgun (WGS) entry which is preliminary data.</text>
</comment>
<dbReference type="Gene3D" id="1.10.12.10">
    <property type="entry name" value="Lyase 2-enoyl-coa Hydratase, Chain A, domain 2"/>
    <property type="match status" value="1"/>
</dbReference>
<dbReference type="AlphaFoldDB" id="A0A8J5X8A2"/>
<evidence type="ECO:0000313" key="6">
    <source>
        <dbReference type="EMBL" id="KAG8459074.1"/>
    </source>
</evidence>
<dbReference type="InterPro" id="IPR045002">
    <property type="entry name" value="Ech1-like"/>
</dbReference>
<dbReference type="Gene3D" id="3.90.226.10">
    <property type="entry name" value="2-enoyl-CoA Hydratase, Chain A, domain 1"/>
    <property type="match status" value="1"/>
</dbReference>
<proteinExistence type="inferred from homology"/>
<dbReference type="GO" id="GO:0016853">
    <property type="term" value="F:isomerase activity"/>
    <property type="evidence" value="ECO:0007669"/>
    <property type="project" value="UniProtKB-KW"/>
</dbReference>
<evidence type="ECO:0000313" key="7">
    <source>
        <dbReference type="Proteomes" id="UP000751190"/>
    </source>
</evidence>
<dbReference type="InterPro" id="IPR029045">
    <property type="entry name" value="ClpP/crotonase-like_dom_sf"/>
</dbReference>
<dbReference type="OMA" id="LERCNDQ"/>
<dbReference type="InterPro" id="IPR001753">
    <property type="entry name" value="Enoyl-CoA_hydra/iso"/>
</dbReference>
<dbReference type="Proteomes" id="UP000751190">
    <property type="component" value="Unassembled WGS sequence"/>
</dbReference>
<dbReference type="OrthoDB" id="448450at2759"/>
<name>A0A8J5X8A2_DIALT</name>